<dbReference type="GO" id="GO:0016491">
    <property type="term" value="F:oxidoreductase activity"/>
    <property type="evidence" value="ECO:0007669"/>
    <property type="project" value="UniProtKB-KW"/>
</dbReference>
<dbReference type="PRINTS" id="PR00080">
    <property type="entry name" value="SDRFAMILY"/>
</dbReference>
<evidence type="ECO:0000256" key="2">
    <source>
        <dbReference type="ARBA" id="ARBA00023002"/>
    </source>
</evidence>
<dbReference type="PRINTS" id="PR00081">
    <property type="entry name" value="GDHRDH"/>
</dbReference>
<name>A0A316G3D7_9RHOB</name>
<dbReference type="InterPro" id="IPR036291">
    <property type="entry name" value="NAD(P)-bd_dom_sf"/>
</dbReference>
<organism evidence="5 6">
    <name type="scientific">Silicimonas algicola</name>
    <dbReference type="NCBI Taxonomy" id="1826607"/>
    <lineage>
        <taxon>Bacteria</taxon>
        <taxon>Pseudomonadati</taxon>
        <taxon>Pseudomonadota</taxon>
        <taxon>Alphaproteobacteria</taxon>
        <taxon>Rhodobacterales</taxon>
        <taxon>Paracoccaceae</taxon>
    </lineage>
</organism>
<dbReference type="Pfam" id="PF00106">
    <property type="entry name" value="adh_short"/>
    <property type="match status" value="1"/>
</dbReference>
<evidence type="ECO:0000256" key="1">
    <source>
        <dbReference type="ARBA" id="ARBA00006484"/>
    </source>
</evidence>
<keyword evidence="4" id="KW-0812">Transmembrane</keyword>
<evidence type="ECO:0000256" key="3">
    <source>
        <dbReference type="RuleBase" id="RU000363"/>
    </source>
</evidence>
<keyword evidence="2" id="KW-0560">Oxidoreductase</keyword>
<keyword evidence="6" id="KW-1185">Reference proteome</keyword>
<dbReference type="PANTHER" id="PTHR44196:SF1">
    <property type="entry name" value="DEHYDROGENASE_REDUCTASE SDR FAMILY MEMBER 7B"/>
    <property type="match status" value="1"/>
</dbReference>
<comment type="similarity">
    <text evidence="1 3">Belongs to the short-chain dehydrogenases/reductases (SDR) family.</text>
</comment>
<dbReference type="PANTHER" id="PTHR44196">
    <property type="entry name" value="DEHYDROGENASE/REDUCTASE SDR FAMILY MEMBER 7B"/>
    <property type="match status" value="1"/>
</dbReference>
<dbReference type="EMBL" id="QGGV01000007">
    <property type="protein sequence ID" value="PWK55379.1"/>
    <property type="molecule type" value="Genomic_DNA"/>
</dbReference>
<accession>A0A316G3D7</accession>
<comment type="caution">
    <text evidence="5">The sequence shown here is derived from an EMBL/GenBank/DDBJ whole genome shotgun (WGS) entry which is preliminary data.</text>
</comment>
<gene>
    <name evidence="5" type="ORF">C8D95_10745</name>
</gene>
<keyword evidence="4" id="KW-1133">Transmembrane helix</keyword>
<sequence length="281" mass="30530">MSRRALALPADVADAQALTQAAERFEAEIGPIDIWVNCAMVTVLAPVAETTPEEFSRVTEVTYLGTVHGTRTALALMRPRDRGLILQVGSALAYRSIPLQSAYCAAKSAIVGFTDSLRSELIHEGSNVQLTVVHLPAVNTPQFDWARNKMGRRPQPVPPIFDPEKVAEQIVRAARRPAREYWLGFPAAKAILSYELAPWLGDRLLSKQGYDGQLTAEAEDPTRADNLFDTVPGAFSARGRFADRSTSRRPLLISPAMRQGVALLAVCGALAATFALGAFLF</sequence>
<feature type="transmembrane region" description="Helical" evidence="4">
    <location>
        <begin position="261"/>
        <end position="280"/>
    </location>
</feature>
<dbReference type="NCBIfam" id="NF005495">
    <property type="entry name" value="PRK07109.1"/>
    <property type="match status" value="1"/>
</dbReference>
<keyword evidence="4" id="KW-0472">Membrane</keyword>
<dbReference type="InterPro" id="IPR002347">
    <property type="entry name" value="SDR_fam"/>
</dbReference>
<proteinExistence type="inferred from homology"/>
<dbReference type="GO" id="GO:0016020">
    <property type="term" value="C:membrane"/>
    <property type="evidence" value="ECO:0007669"/>
    <property type="project" value="TreeGrafter"/>
</dbReference>
<dbReference type="Proteomes" id="UP000245390">
    <property type="component" value="Unassembled WGS sequence"/>
</dbReference>
<dbReference type="PROSITE" id="PS00061">
    <property type="entry name" value="ADH_SHORT"/>
    <property type="match status" value="1"/>
</dbReference>
<evidence type="ECO:0000313" key="5">
    <source>
        <dbReference type="EMBL" id="PWK55379.1"/>
    </source>
</evidence>
<reference evidence="5 6" key="1">
    <citation type="submission" date="2018-05" db="EMBL/GenBank/DDBJ databases">
        <title>Genomic Encyclopedia of Type Strains, Phase IV (KMG-IV): sequencing the most valuable type-strain genomes for metagenomic binning, comparative biology and taxonomic classification.</title>
        <authorList>
            <person name="Goeker M."/>
        </authorList>
    </citation>
    <scope>NUCLEOTIDE SEQUENCE [LARGE SCALE GENOMIC DNA]</scope>
    <source>
        <strain evidence="5 6">DSM 103371</strain>
    </source>
</reference>
<evidence type="ECO:0000256" key="4">
    <source>
        <dbReference type="SAM" id="Phobius"/>
    </source>
</evidence>
<dbReference type="InterPro" id="IPR020904">
    <property type="entry name" value="Sc_DH/Rdtase_CS"/>
</dbReference>
<dbReference type="AlphaFoldDB" id="A0A316G3D7"/>
<evidence type="ECO:0000313" key="6">
    <source>
        <dbReference type="Proteomes" id="UP000245390"/>
    </source>
</evidence>
<protein>
    <submittedName>
        <fullName evidence="5">Short-subunit dehydrogenase</fullName>
    </submittedName>
</protein>
<dbReference type="SUPFAM" id="SSF51735">
    <property type="entry name" value="NAD(P)-binding Rossmann-fold domains"/>
    <property type="match status" value="1"/>
</dbReference>
<dbReference type="Gene3D" id="3.40.50.720">
    <property type="entry name" value="NAD(P)-binding Rossmann-like Domain"/>
    <property type="match status" value="1"/>
</dbReference>